<dbReference type="InterPro" id="IPR002491">
    <property type="entry name" value="ABC_transptr_periplasmic_BD"/>
</dbReference>
<evidence type="ECO:0000256" key="3">
    <source>
        <dbReference type="ARBA" id="ARBA00022448"/>
    </source>
</evidence>
<dbReference type="PATRIC" id="fig|1293439.3.peg.2966"/>
<dbReference type="Proteomes" id="UP000033411">
    <property type="component" value="Unassembled WGS sequence"/>
</dbReference>
<dbReference type="Gene3D" id="3.40.50.1980">
    <property type="entry name" value="Nitrogenase molybdenum iron protein domain"/>
    <property type="match status" value="2"/>
</dbReference>
<dbReference type="RefSeq" id="WP_046140837.1">
    <property type="nucleotide sequence ID" value="NZ_LANJ01000044.1"/>
</dbReference>
<evidence type="ECO:0000313" key="8">
    <source>
        <dbReference type="EMBL" id="KKC35803.1"/>
    </source>
</evidence>
<dbReference type="AlphaFoldDB" id="A0A0F5Q4F3"/>
<keyword evidence="5 6" id="KW-0732">Signal</keyword>
<accession>A0A0F5Q4F3</accession>
<protein>
    <recommendedName>
        <fullName evidence="7">Fe/B12 periplasmic-binding domain-containing protein</fullName>
    </recommendedName>
</protein>
<dbReference type="GO" id="GO:0030288">
    <property type="term" value="C:outer membrane-bounded periplasmic space"/>
    <property type="evidence" value="ECO:0007669"/>
    <property type="project" value="TreeGrafter"/>
</dbReference>
<organism evidence="8 9">
    <name type="scientific">Devosia epidermidihirudinis</name>
    <dbReference type="NCBI Taxonomy" id="1293439"/>
    <lineage>
        <taxon>Bacteria</taxon>
        <taxon>Pseudomonadati</taxon>
        <taxon>Pseudomonadota</taxon>
        <taxon>Alphaproteobacteria</taxon>
        <taxon>Hyphomicrobiales</taxon>
        <taxon>Devosiaceae</taxon>
        <taxon>Devosia</taxon>
    </lineage>
</organism>
<gene>
    <name evidence="8" type="ORF">WH87_14545</name>
</gene>
<evidence type="ECO:0000256" key="2">
    <source>
        <dbReference type="ARBA" id="ARBA00008814"/>
    </source>
</evidence>
<dbReference type="PROSITE" id="PS51318">
    <property type="entry name" value="TAT"/>
    <property type="match status" value="1"/>
</dbReference>
<dbReference type="Pfam" id="PF01497">
    <property type="entry name" value="Peripla_BP_2"/>
    <property type="match status" value="1"/>
</dbReference>
<dbReference type="PANTHER" id="PTHR30532">
    <property type="entry name" value="IRON III DICITRATE-BINDING PERIPLASMIC PROTEIN"/>
    <property type="match status" value="1"/>
</dbReference>
<keyword evidence="9" id="KW-1185">Reference proteome</keyword>
<comment type="caution">
    <text evidence="8">The sequence shown here is derived from an EMBL/GenBank/DDBJ whole genome shotgun (WGS) entry which is preliminary data.</text>
</comment>
<evidence type="ECO:0000256" key="6">
    <source>
        <dbReference type="SAM" id="SignalP"/>
    </source>
</evidence>
<evidence type="ECO:0000259" key="7">
    <source>
        <dbReference type="PROSITE" id="PS50983"/>
    </source>
</evidence>
<evidence type="ECO:0000256" key="4">
    <source>
        <dbReference type="ARBA" id="ARBA00022496"/>
    </source>
</evidence>
<keyword evidence="4" id="KW-0408">Iron</keyword>
<dbReference type="OrthoDB" id="9793175at2"/>
<dbReference type="InterPro" id="IPR051313">
    <property type="entry name" value="Bact_iron-sidero_bind"/>
</dbReference>
<feature type="chain" id="PRO_5002494399" description="Fe/B12 periplasmic-binding domain-containing protein" evidence="6">
    <location>
        <begin position="28"/>
        <end position="303"/>
    </location>
</feature>
<keyword evidence="4" id="KW-0406">Ion transport</keyword>
<evidence type="ECO:0000256" key="1">
    <source>
        <dbReference type="ARBA" id="ARBA00004196"/>
    </source>
</evidence>
<evidence type="ECO:0000256" key="5">
    <source>
        <dbReference type="ARBA" id="ARBA00022729"/>
    </source>
</evidence>
<feature type="domain" description="Fe/B12 periplasmic-binding" evidence="7">
    <location>
        <begin position="49"/>
        <end position="303"/>
    </location>
</feature>
<feature type="signal peptide" evidence="6">
    <location>
        <begin position="1"/>
        <end position="27"/>
    </location>
</feature>
<dbReference type="GO" id="GO:1901678">
    <property type="term" value="P:iron coordination entity transport"/>
    <property type="evidence" value="ECO:0007669"/>
    <property type="project" value="UniProtKB-ARBA"/>
</dbReference>
<comment type="similarity">
    <text evidence="2">Belongs to the bacterial solute-binding protein 8 family.</text>
</comment>
<sequence>MIRLNRRTFTLGAGAALLTLPTARAFAQDSGTRTITNWIGTYDVPTNPQRVIAIDERIDLETALALKLPVIGYSHAPVNPWVAAETDAPFLSSPPNLEQILGLAPDLILCSDWGDSEGWPLQKLRTLAPVLPLDAKIGWRANLANVSEWLAMEGKAGEAVADFDTYVTGIRDRHAEAVANSKVIALHFFPEDQTMMIRGKGSNHADVLADIGGHTIDPSIIEEGPVSMELLPDMLADYDAILYAELFAEGTYEEVQKHPIWSRIPAVAAGKVHVARGSTNFGGIYSAKFLAGEWEKVYALIDA</sequence>
<comment type="subcellular location">
    <subcellularLocation>
        <location evidence="1">Cell envelope</location>
    </subcellularLocation>
</comment>
<keyword evidence="3" id="KW-0813">Transport</keyword>
<name>A0A0F5Q4F3_9HYPH</name>
<dbReference type="SUPFAM" id="SSF53807">
    <property type="entry name" value="Helical backbone' metal receptor"/>
    <property type="match status" value="1"/>
</dbReference>
<dbReference type="EMBL" id="LANJ01000044">
    <property type="protein sequence ID" value="KKC35803.1"/>
    <property type="molecule type" value="Genomic_DNA"/>
</dbReference>
<evidence type="ECO:0000313" key="9">
    <source>
        <dbReference type="Proteomes" id="UP000033411"/>
    </source>
</evidence>
<keyword evidence="4" id="KW-0410">Iron transport</keyword>
<reference evidence="8 9" key="1">
    <citation type="submission" date="2015-03" db="EMBL/GenBank/DDBJ databases">
        <authorList>
            <person name="Lepp D."/>
            <person name="Hassan Y.I."/>
            <person name="Li X.-Z."/>
            <person name="Zhou T."/>
        </authorList>
    </citation>
    <scope>NUCLEOTIDE SEQUENCE [LARGE SCALE GENOMIC DNA]</scope>
    <source>
        <strain evidence="8 9">E84</strain>
    </source>
</reference>
<proteinExistence type="inferred from homology"/>
<dbReference type="InterPro" id="IPR006311">
    <property type="entry name" value="TAT_signal"/>
</dbReference>
<dbReference type="PROSITE" id="PS50983">
    <property type="entry name" value="FE_B12_PBP"/>
    <property type="match status" value="1"/>
</dbReference>
<dbReference type="STRING" id="1293439.WH87_14545"/>
<dbReference type="PANTHER" id="PTHR30532:SF1">
    <property type="entry name" value="IRON(3+)-HYDROXAMATE-BINDING PROTEIN FHUD"/>
    <property type="match status" value="1"/>
</dbReference>